<dbReference type="Proteomes" id="UP000619244">
    <property type="component" value="Unassembled WGS sequence"/>
</dbReference>
<evidence type="ECO:0000256" key="1">
    <source>
        <dbReference type="SAM" id="MobiDB-lite"/>
    </source>
</evidence>
<proteinExistence type="predicted"/>
<evidence type="ECO:0000313" key="2">
    <source>
        <dbReference type="EMBL" id="GGY12369.1"/>
    </source>
</evidence>
<dbReference type="RefSeq" id="WP_190194841.1">
    <property type="nucleotide sequence ID" value="NZ_BMVU01000083.1"/>
</dbReference>
<reference evidence="2" key="2">
    <citation type="submission" date="2020-09" db="EMBL/GenBank/DDBJ databases">
        <authorList>
            <person name="Sun Q."/>
            <person name="Ohkuma M."/>
        </authorList>
    </citation>
    <scope>NUCLEOTIDE SEQUENCE</scope>
    <source>
        <strain evidence="2">JCM 4790</strain>
    </source>
</reference>
<comment type="caution">
    <text evidence="2">The sequence shown here is derived from an EMBL/GenBank/DDBJ whole genome shotgun (WGS) entry which is preliminary data.</text>
</comment>
<organism evidence="2 3">
    <name type="scientific">Streptomyces minutiscleroticus</name>
    <dbReference type="NCBI Taxonomy" id="68238"/>
    <lineage>
        <taxon>Bacteria</taxon>
        <taxon>Bacillati</taxon>
        <taxon>Actinomycetota</taxon>
        <taxon>Actinomycetes</taxon>
        <taxon>Kitasatosporales</taxon>
        <taxon>Streptomycetaceae</taxon>
        <taxon>Streptomyces</taxon>
    </lineage>
</organism>
<dbReference type="EMBL" id="BMVU01000083">
    <property type="protein sequence ID" value="GGY12369.1"/>
    <property type="molecule type" value="Genomic_DNA"/>
</dbReference>
<name>A0A918P0X5_9ACTN</name>
<protein>
    <submittedName>
        <fullName evidence="2">Uncharacterized protein</fullName>
    </submittedName>
</protein>
<accession>A0A918P0X5</accession>
<evidence type="ECO:0000313" key="3">
    <source>
        <dbReference type="Proteomes" id="UP000619244"/>
    </source>
</evidence>
<dbReference type="AlphaFoldDB" id="A0A918P0X5"/>
<keyword evidence="3" id="KW-1185">Reference proteome</keyword>
<gene>
    <name evidence="2" type="ORF">GCM10010358_75960</name>
</gene>
<feature type="compositionally biased region" description="Basic and acidic residues" evidence="1">
    <location>
        <begin position="41"/>
        <end position="71"/>
    </location>
</feature>
<reference evidence="2" key="1">
    <citation type="journal article" date="2014" name="Int. J. Syst. Evol. Microbiol.">
        <title>Complete genome sequence of Corynebacterium casei LMG S-19264T (=DSM 44701T), isolated from a smear-ripened cheese.</title>
        <authorList>
            <consortium name="US DOE Joint Genome Institute (JGI-PGF)"/>
            <person name="Walter F."/>
            <person name="Albersmeier A."/>
            <person name="Kalinowski J."/>
            <person name="Ruckert C."/>
        </authorList>
    </citation>
    <scope>NUCLEOTIDE SEQUENCE</scope>
    <source>
        <strain evidence="2">JCM 4790</strain>
    </source>
</reference>
<sequence>MVITEEWQTAHAAASAGGTPWPVRSREAAGRRRGGTAGLRGVRESRRPARAYHRFDDTSAARALRERGPAS</sequence>
<feature type="region of interest" description="Disordered" evidence="1">
    <location>
        <begin position="1"/>
        <end position="71"/>
    </location>
</feature>